<dbReference type="AlphaFoldDB" id="A0A1H3KJJ2"/>
<name>A0A1H3KJJ2_9GAMM</name>
<keyword evidence="2" id="KW-1185">Reference proteome</keyword>
<evidence type="ECO:0000313" key="2">
    <source>
        <dbReference type="Proteomes" id="UP000199035"/>
    </source>
</evidence>
<reference evidence="2" key="1">
    <citation type="submission" date="2016-10" db="EMBL/GenBank/DDBJ databases">
        <authorList>
            <person name="Varghese N."/>
            <person name="Submissions S."/>
        </authorList>
    </citation>
    <scope>NUCLEOTIDE SEQUENCE [LARGE SCALE GENOMIC DNA]</scope>
    <source>
        <strain evidence="2">ANC 5109</strain>
    </source>
</reference>
<dbReference type="STRING" id="595670.SAMN05421643_1133"/>
<dbReference type="RefSeq" id="WP_092690660.1">
    <property type="nucleotide sequence ID" value="NZ_FNPK01000013.1"/>
</dbReference>
<accession>A0A1H3KJJ2</accession>
<proteinExistence type="predicted"/>
<organism evidence="1 2">
    <name type="scientific">Acinetobacter kyonggiensis</name>
    <dbReference type="NCBI Taxonomy" id="595670"/>
    <lineage>
        <taxon>Bacteria</taxon>
        <taxon>Pseudomonadati</taxon>
        <taxon>Pseudomonadota</taxon>
        <taxon>Gammaproteobacteria</taxon>
        <taxon>Moraxellales</taxon>
        <taxon>Moraxellaceae</taxon>
        <taxon>Acinetobacter</taxon>
    </lineage>
</organism>
<dbReference type="Proteomes" id="UP000199035">
    <property type="component" value="Unassembled WGS sequence"/>
</dbReference>
<evidence type="ECO:0000313" key="1">
    <source>
        <dbReference type="EMBL" id="SDY52246.1"/>
    </source>
</evidence>
<dbReference type="EMBL" id="FNPK01000013">
    <property type="protein sequence ID" value="SDY52246.1"/>
    <property type="molecule type" value="Genomic_DNA"/>
</dbReference>
<sequence length="323" mass="37601">MNKQNLNIAIAGLSLNHSEELKIQLRSLIPQNYMLQWVTATDPNIDCLCIDESFYKTENIQQIINKKCFPWLKTSIPSSTQVQLENNILFLPVTEQENLFEWINRSLISAPHKETLSDELLITNEMETETLDKKFFLNLYDIQHNSKLHLHDDAGTLAVIHPAQNTAWLNTQRTIKSTNHSFHYNLANTTDLTKVSRKDKFILQDWLWNLFWNSPEVIDNLAPEDGHYKIRTWPKPSDQSNRKIIFQLSACFIQGGKISKIAEQLNLSQNTVRHFIATNIAANNIEKINIWDKHYAPPPQEIKQEEQNTIQSFFGKLRRKFGF</sequence>
<gene>
    <name evidence="1" type="ORF">SAMN05421643_1133</name>
</gene>
<protein>
    <submittedName>
        <fullName evidence="1">Uncharacterized protein</fullName>
    </submittedName>
</protein>